<dbReference type="Pfam" id="PF12904">
    <property type="entry name" value="Collagen_bind_2"/>
    <property type="match status" value="1"/>
</dbReference>
<dbReference type="InterPro" id="IPR025277">
    <property type="entry name" value="Apiosidase-like_cat_dom"/>
</dbReference>
<dbReference type="PANTHER" id="PTHR37836">
    <property type="entry name" value="LMO1036 PROTEIN"/>
    <property type="match status" value="1"/>
</dbReference>
<evidence type="ECO:0000259" key="3">
    <source>
        <dbReference type="Pfam" id="PF16586"/>
    </source>
</evidence>
<feature type="domain" description="DUF5060" evidence="3">
    <location>
        <begin position="7"/>
        <end position="73"/>
    </location>
</feature>
<dbReference type="Pfam" id="PF13204">
    <property type="entry name" value="Apiosidase"/>
    <property type="match status" value="1"/>
</dbReference>
<dbReference type="PANTHER" id="PTHR37836:SF2">
    <property type="entry name" value="DUF4038 DOMAIN-CONTAINING PROTEIN"/>
    <property type="match status" value="1"/>
</dbReference>
<reference evidence="4 5" key="1">
    <citation type="submission" date="2018-06" db="EMBL/GenBank/DDBJ databases">
        <title>Paenibacillus montanisoli sp. nov., isolated from mountain area soil.</title>
        <authorList>
            <person name="Wu M."/>
        </authorList>
    </citation>
    <scope>NUCLEOTIDE SEQUENCE [LARGE SCALE GENOMIC DNA]</scope>
    <source>
        <strain evidence="4 5">RA17</strain>
    </source>
</reference>
<dbReference type="RefSeq" id="WP_112885263.1">
    <property type="nucleotide sequence ID" value="NZ_QLUW01000006.1"/>
</dbReference>
<dbReference type="InterPro" id="IPR024749">
    <property type="entry name" value="Collagen-bd_put"/>
</dbReference>
<dbReference type="InterPro" id="IPR032260">
    <property type="entry name" value="DUF5060"/>
</dbReference>
<dbReference type="EMBL" id="QLUW01000006">
    <property type="protein sequence ID" value="RAP73680.1"/>
    <property type="molecule type" value="Genomic_DNA"/>
</dbReference>
<evidence type="ECO:0000259" key="1">
    <source>
        <dbReference type="Pfam" id="PF12904"/>
    </source>
</evidence>
<protein>
    <recommendedName>
        <fullName evidence="6">DUF4038 domain-containing protein</fullName>
    </recommendedName>
</protein>
<dbReference type="OrthoDB" id="127163at2"/>
<dbReference type="Pfam" id="PF16586">
    <property type="entry name" value="DUF5060"/>
    <property type="match status" value="1"/>
</dbReference>
<dbReference type="InterPro" id="IPR013783">
    <property type="entry name" value="Ig-like_fold"/>
</dbReference>
<evidence type="ECO:0000313" key="5">
    <source>
        <dbReference type="Proteomes" id="UP000249260"/>
    </source>
</evidence>
<keyword evidence="5" id="KW-1185">Reference proteome</keyword>
<comment type="caution">
    <text evidence="4">The sequence shown here is derived from an EMBL/GenBank/DDBJ whole genome shotgun (WGS) entry which is preliminary data.</text>
</comment>
<feature type="domain" description="Apiosidase-like catalytic" evidence="2">
    <location>
        <begin position="113"/>
        <end position="442"/>
    </location>
</feature>
<dbReference type="Proteomes" id="UP000249260">
    <property type="component" value="Unassembled WGS sequence"/>
</dbReference>
<evidence type="ECO:0008006" key="6">
    <source>
        <dbReference type="Google" id="ProtNLM"/>
    </source>
</evidence>
<evidence type="ECO:0000313" key="4">
    <source>
        <dbReference type="EMBL" id="RAP73680.1"/>
    </source>
</evidence>
<sequence>MKDRIEAHVWECVELSFTAEYEYANPFTDVRLQVRFSSGSGKELLVPGYWDGGSQWKVRFAPVAEGEWSWESGCSRPEDRGLHGLSGRLNAGSWTGTELEANPNRRGFIRVNERGRHFEYADGTPFYWLGDTLWAAHTSRCDMERTLPAYLRDRKEKGFSVIQMVVGHPTGGETDEDSTGYVGYSPRAYLNEGGAPYTRRYDLINPDYFKHVDERVRLMADMGFVPCLMAMWGQELKAMRLAAAIPYIRYIVARYAAFNVCWSPAGEYLFTWDVQAWRELGEEIDRCDPYGHPTSVHSVAPHSGSQHYHAEDWYDFNLIQVGHVLAFKNFMESLPEIDYRLQPAKPAIMSESWYENHPNRLMDDGRWIDDRDIRFAAYVSLLQGCVGQTYGAHGMWSLFDGDEADKWRDDERPDLWEHDLNLPGSTQMKHLRTLMESFEWWELEPNREAVTTEQANSVYCAAVPGKYYVIYITGGHAPAPVMAHILERSGEPYDGRWFNPRTGEWREAEGQYSGYGCGWMWRTVTPDNEDWVLTLAKRPAEVQPEA</sequence>
<name>A0A328TTR8_9BACL</name>
<organism evidence="4 5">
    <name type="scientific">Paenibacillus montanisoli</name>
    <dbReference type="NCBI Taxonomy" id="2081970"/>
    <lineage>
        <taxon>Bacteria</taxon>
        <taxon>Bacillati</taxon>
        <taxon>Bacillota</taxon>
        <taxon>Bacilli</taxon>
        <taxon>Bacillales</taxon>
        <taxon>Paenibacillaceae</taxon>
        <taxon>Paenibacillus</taxon>
    </lineage>
</organism>
<dbReference type="Gene3D" id="2.60.40.10">
    <property type="entry name" value="Immunoglobulins"/>
    <property type="match status" value="1"/>
</dbReference>
<feature type="domain" description="Putative collagen-binding" evidence="1">
    <location>
        <begin position="451"/>
        <end position="535"/>
    </location>
</feature>
<dbReference type="AlphaFoldDB" id="A0A328TTR8"/>
<proteinExistence type="predicted"/>
<gene>
    <name evidence="4" type="ORF">DL346_25775</name>
</gene>
<evidence type="ECO:0000259" key="2">
    <source>
        <dbReference type="Pfam" id="PF13204"/>
    </source>
</evidence>
<dbReference type="Gene3D" id="3.20.20.80">
    <property type="entry name" value="Glycosidases"/>
    <property type="match status" value="1"/>
</dbReference>
<accession>A0A328TTR8</accession>